<dbReference type="Gene3D" id="3.30.420.180">
    <property type="entry name" value="CobE/GbiG C-terminal domain"/>
    <property type="match status" value="1"/>
</dbReference>
<feature type="domain" description="CobE/GbiG C-terminal" evidence="1">
    <location>
        <begin position="129"/>
        <end position="252"/>
    </location>
</feature>
<dbReference type="Proteomes" id="UP000441399">
    <property type="component" value="Unassembled WGS sequence"/>
</dbReference>
<gene>
    <name evidence="3" type="primary">cbiG</name>
    <name evidence="3" type="ORF">OPDIPICF_04249</name>
</gene>
<reference evidence="3 4" key="1">
    <citation type="submission" date="2019-11" db="EMBL/GenBank/DDBJ databases">
        <authorList>
            <person name="Holert J."/>
        </authorList>
    </citation>
    <scope>NUCLEOTIDE SEQUENCE [LARGE SCALE GENOMIC DNA]</scope>
    <source>
        <strain evidence="3">SB11_3</strain>
    </source>
</reference>
<accession>A0A5S9P6H5</accession>
<dbReference type="InterPro" id="IPR002750">
    <property type="entry name" value="CobE/GbiG_C"/>
</dbReference>
<dbReference type="InterPro" id="IPR038029">
    <property type="entry name" value="GbiG_N_sf"/>
</dbReference>
<dbReference type="EMBL" id="CACSIO010000005">
    <property type="protein sequence ID" value="CAA0099169.1"/>
    <property type="molecule type" value="Genomic_DNA"/>
</dbReference>
<dbReference type="EC" id="3.7.1.12" evidence="3"/>
<dbReference type="GO" id="GO:0009236">
    <property type="term" value="P:cobalamin biosynthetic process"/>
    <property type="evidence" value="ECO:0007669"/>
    <property type="project" value="InterPro"/>
</dbReference>
<name>A0A5S9P6H5_9GAMM</name>
<dbReference type="PANTHER" id="PTHR37477:SF1">
    <property type="entry name" value="COBALT-PRECORRIN-5A HYDROLASE"/>
    <property type="match status" value="1"/>
</dbReference>
<evidence type="ECO:0000259" key="1">
    <source>
        <dbReference type="Pfam" id="PF01890"/>
    </source>
</evidence>
<dbReference type="SUPFAM" id="SSF159672">
    <property type="entry name" value="CbiG N-terminal domain-like"/>
    <property type="match status" value="1"/>
</dbReference>
<feature type="domain" description="Cobalamin synthesis G N-terminal" evidence="2">
    <location>
        <begin position="42"/>
        <end position="121"/>
    </location>
</feature>
<evidence type="ECO:0000259" key="2">
    <source>
        <dbReference type="Pfam" id="PF11760"/>
    </source>
</evidence>
<keyword evidence="3" id="KW-0378">Hydrolase</keyword>
<dbReference type="Gene3D" id="3.40.50.11220">
    <property type="match status" value="1"/>
</dbReference>
<dbReference type="OrthoDB" id="9781023at2"/>
<evidence type="ECO:0000313" key="4">
    <source>
        <dbReference type="Proteomes" id="UP000441399"/>
    </source>
</evidence>
<dbReference type="GO" id="GO:0043779">
    <property type="term" value="F:cobalt-precorrin-5A acetaldehyde-lyase activity"/>
    <property type="evidence" value="ECO:0007669"/>
    <property type="project" value="UniProtKB-EC"/>
</dbReference>
<dbReference type="InterPro" id="IPR052553">
    <property type="entry name" value="CbiG_hydrolase"/>
</dbReference>
<organism evidence="3 4">
    <name type="scientific">BD1-7 clade bacterium</name>
    <dbReference type="NCBI Taxonomy" id="2029982"/>
    <lineage>
        <taxon>Bacteria</taxon>
        <taxon>Pseudomonadati</taxon>
        <taxon>Pseudomonadota</taxon>
        <taxon>Gammaproteobacteria</taxon>
        <taxon>Cellvibrionales</taxon>
        <taxon>Spongiibacteraceae</taxon>
        <taxon>BD1-7 clade</taxon>
    </lineage>
</organism>
<protein>
    <submittedName>
        <fullName evidence="3">Cobalt-precorrin-5A hydrolase</fullName>
        <ecNumber evidence="3">3.7.1.12</ecNumber>
    </submittedName>
</protein>
<dbReference type="InterPro" id="IPR021744">
    <property type="entry name" value="CbiG_N"/>
</dbReference>
<dbReference type="InterPro" id="IPR036518">
    <property type="entry name" value="CobE/GbiG_C_sf"/>
</dbReference>
<proteinExistence type="predicted"/>
<dbReference type="SUPFAM" id="SSF159664">
    <property type="entry name" value="CobE/GbiG C-terminal domain-like"/>
    <property type="match status" value="1"/>
</dbReference>
<sequence>MVVHIYTLTDVGYSLGQSIQAHLIDVGQDAEVFLRPRPFKATVQQAFSAGHRLIMICATGIVMRTLAPVLKDKYQDPAVLVLDEHGEFVIPLLSGHEGGANEFGRRIADALGAQLVQTTAASYTQPVYAVGMGCERHCPVEFLQDVLTDCLAVAGIEKNDISAIASIDIKSDEKALIALAQMLEVPFICYSAEQLHPYENQLSQRSDYIFKTVGVYGVAESAALAVVNNATEQPAELVVPKRKNAKATCAVARSYPTKAHPSS</sequence>
<evidence type="ECO:0000313" key="3">
    <source>
        <dbReference type="EMBL" id="CAA0099169.1"/>
    </source>
</evidence>
<dbReference type="AlphaFoldDB" id="A0A5S9P6H5"/>
<dbReference type="Pfam" id="PF11760">
    <property type="entry name" value="CbiG_N"/>
    <property type="match status" value="1"/>
</dbReference>
<keyword evidence="4" id="KW-1185">Reference proteome</keyword>
<dbReference type="PANTHER" id="PTHR37477">
    <property type="entry name" value="COBALT-PRECORRIN-5A HYDROLASE"/>
    <property type="match status" value="1"/>
</dbReference>
<dbReference type="Pfam" id="PF01890">
    <property type="entry name" value="CbiG_C"/>
    <property type="match status" value="1"/>
</dbReference>